<keyword evidence="2" id="KW-1185">Reference proteome</keyword>
<name>A0A5P2B772_STRVZ</name>
<evidence type="ECO:0000313" key="1">
    <source>
        <dbReference type="EMBL" id="QES25857.1"/>
    </source>
</evidence>
<dbReference type="AlphaFoldDB" id="A0A5P2B772"/>
<reference evidence="1 2" key="1">
    <citation type="submission" date="2018-05" db="EMBL/GenBank/DDBJ databases">
        <title>Streptomyces venezuelae.</title>
        <authorList>
            <person name="Kim W."/>
            <person name="Lee N."/>
            <person name="Cho B.-K."/>
        </authorList>
    </citation>
    <scope>NUCLEOTIDE SEQUENCE [LARGE SCALE GENOMIC DNA]</scope>
    <source>
        <strain evidence="1 2">ATCC 14583</strain>
    </source>
</reference>
<dbReference type="InterPro" id="IPR054202">
    <property type="entry name" value="DUF6907"/>
</dbReference>
<dbReference type="EMBL" id="CP029193">
    <property type="protein sequence ID" value="QES25857.1"/>
    <property type="molecule type" value="Genomic_DNA"/>
</dbReference>
<organism evidence="1 2">
    <name type="scientific">Streptomyces venezuelae</name>
    <dbReference type="NCBI Taxonomy" id="54571"/>
    <lineage>
        <taxon>Bacteria</taxon>
        <taxon>Bacillati</taxon>
        <taxon>Actinomycetota</taxon>
        <taxon>Actinomycetes</taxon>
        <taxon>Kitasatosporales</taxon>
        <taxon>Streptomycetaceae</taxon>
        <taxon>Streptomyces</taxon>
    </lineage>
</organism>
<sequence>MGAAEDINHQGAPAVLNLAADQAAGVPTAVYLSWWPGSHDVAAQPCLAVDVDRDVAVYGRTGALAIADQIIAFGQDVRRLAETLPEDMVLPTGGEES</sequence>
<protein>
    <submittedName>
        <fullName evidence="1">Uncharacterized protein</fullName>
    </submittedName>
</protein>
<dbReference type="Pfam" id="PF21848">
    <property type="entry name" value="DUF6907"/>
    <property type="match status" value="1"/>
</dbReference>
<gene>
    <name evidence="1" type="ORF">DEJ47_04765</name>
</gene>
<evidence type="ECO:0000313" key="2">
    <source>
        <dbReference type="Proteomes" id="UP000323046"/>
    </source>
</evidence>
<accession>A0A5P2B772</accession>
<dbReference type="Proteomes" id="UP000323046">
    <property type="component" value="Chromosome"/>
</dbReference>
<proteinExistence type="predicted"/>